<accession>A0A9W8Y0W1</accession>
<dbReference type="GO" id="GO:0034475">
    <property type="term" value="P:U4 snRNA 3'-end processing"/>
    <property type="evidence" value="ECO:0007669"/>
    <property type="project" value="TreeGrafter"/>
</dbReference>
<gene>
    <name evidence="8" type="primary">RRP46</name>
    <name evidence="8" type="ORF">N0V83_010562</name>
</gene>
<dbReference type="GO" id="GO:0071028">
    <property type="term" value="P:nuclear mRNA surveillance"/>
    <property type="evidence" value="ECO:0007669"/>
    <property type="project" value="TreeGrafter"/>
</dbReference>
<dbReference type="InterPro" id="IPR027408">
    <property type="entry name" value="PNPase/RNase_PH_dom_sf"/>
</dbReference>
<protein>
    <submittedName>
        <fullName evidence="8">Exosome non-catalytic core subunit rrp46</fullName>
    </submittedName>
</protein>
<proteinExistence type="inferred from homology"/>
<name>A0A9W8Y0W1_9PLEO</name>
<dbReference type="GO" id="GO:0006364">
    <property type="term" value="P:rRNA processing"/>
    <property type="evidence" value="ECO:0007669"/>
    <property type="project" value="UniProtKB-KW"/>
</dbReference>
<comment type="similarity">
    <text evidence="2">Belongs to the RNase PH family.</text>
</comment>
<dbReference type="InterPro" id="IPR036345">
    <property type="entry name" value="ExoRNase_PH_dom2_sf"/>
</dbReference>
<dbReference type="GO" id="GO:0000177">
    <property type="term" value="C:cytoplasmic exosome (RNase complex)"/>
    <property type="evidence" value="ECO:0007669"/>
    <property type="project" value="TreeGrafter"/>
</dbReference>
<dbReference type="PANTHER" id="PTHR11953:SF1">
    <property type="entry name" value="EXOSOME COMPLEX COMPONENT RRP46"/>
    <property type="match status" value="1"/>
</dbReference>
<keyword evidence="4" id="KW-0271">Exosome</keyword>
<dbReference type="Gene3D" id="3.30.230.70">
    <property type="entry name" value="GHMP Kinase, N-terminal domain"/>
    <property type="match status" value="1"/>
</dbReference>
<dbReference type="SUPFAM" id="SSF55666">
    <property type="entry name" value="Ribonuclease PH domain 2-like"/>
    <property type="match status" value="1"/>
</dbReference>
<keyword evidence="9" id="KW-1185">Reference proteome</keyword>
<dbReference type="InterPro" id="IPR020568">
    <property type="entry name" value="Ribosomal_Su5_D2-typ_SF"/>
</dbReference>
<dbReference type="SUPFAM" id="SSF54211">
    <property type="entry name" value="Ribosomal protein S5 domain 2-like"/>
    <property type="match status" value="1"/>
</dbReference>
<comment type="caution">
    <text evidence="8">The sequence shown here is derived from an EMBL/GenBank/DDBJ whole genome shotgun (WGS) entry which is preliminary data.</text>
</comment>
<dbReference type="Pfam" id="PF01138">
    <property type="entry name" value="RNase_PH"/>
    <property type="match status" value="1"/>
</dbReference>
<dbReference type="GO" id="GO:0003723">
    <property type="term" value="F:RNA binding"/>
    <property type="evidence" value="ECO:0007669"/>
    <property type="project" value="TreeGrafter"/>
</dbReference>
<dbReference type="EMBL" id="JAPEUY010000021">
    <property type="protein sequence ID" value="KAJ4362469.1"/>
    <property type="molecule type" value="Genomic_DNA"/>
</dbReference>
<evidence type="ECO:0000256" key="2">
    <source>
        <dbReference type="ARBA" id="ARBA00006678"/>
    </source>
</evidence>
<feature type="region of interest" description="Disordered" evidence="6">
    <location>
        <begin position="222"/>
        <end position="242"/>
    </location>
</feature>
<dbReference type="AlphaFoldDB" id="A0A9W8Y0W1"/>
<dbReference type="PANTHER" id="PTHR11953">
    <property type="entry name" value="EXOSOME COMPLEX COMPONENT"/>
    <property type="match status" value="1"/>
</dbReference>
<dbReference type="GO" id="GO:0071051">
    <property type="term" value="P:poly(A)-dependent snoRNA 3'-end processing"/>
    <property type="evidence" value="ECO:0007669"/>
    <property type="project" value="TreeGrafter"/>
</dbReference>
<evidence type="ECO:0000256" key="4">
    <source>
        <dbReference type="ARBA" id="ARBA00022835"/>
    </source>
</evidence>
<dbReference type="OrthoDB" id="27298at2759"/>
<dbReference type="GO" id="GO:0016075">
    <property type="term" value="P:rRNA catabolic process"/>
    <property type="evidence" value="ECO:0007669"/>
    <property type="project" value="TreeGrafter"/>
</dbReference>
<reference evidence="8" key="1">
    <citation type="submission" date="2022-10" db="EMBL/GenBank/DDBJ databases">
        <title>Tapping the CABI collections for fungal endophytes: first genome assemblies for Collariella, Neodidymelliopsis, Ascochyta clinopodiicola, Didymella pomorum, Didymosphaeria variabile, Neocosmospora piperis and Neocucurbitaria cava.</title>
        <authorList>
            <person name="Hill R."/>
        </authorList>
    </citation>
    <scope>NUCLEOTIDE SEQUENCE</scope>
    <source>
        <strain evidence="8">IMI 356814</strain>
    </source>
</reference>
<keyword evidence="5" id="KW-0539">Nucleus</keyword>
<dbReference type="InterPro" id="IPR001247">
    <property type="entry name" value="ExoRNase_PH_dom1"/>
</dbReference>
<organism evidence="8 9">
    <name type="scientific">Neocucurbitaria cava</name>
    <dbReference type="NCBI Taxonomy" id="798079"/>
    <lineage>
        <taxon>Eukaryota</taxon>
        <taxon>Fungi</taxon>
        <taxon>Dikarya</taxon>
        <taxon>Ascomycota</taxon>
        <taxon>Pezizomycotina</taxon>
        <taxon>Dothideomycetes</taxon>
        <taxon>Pleosporomycetidae</taxon>
        <taxon>Pleosporales</taxon>
        <taxon>Pleosporineae</taxon>
        <taxon>Cucurbitariaceae</taxon>
        <taxon>Neocucurbitaria</taxon>
    </lineage>
</organism>
<dbReference type="GO" id="GO:0005730">
    <property type="term" value="C:nucleolus"/>
    <property type="evidence" value="ECO:0007669"/>
    <property type="project" value="TreeGrafter"/>
</dbReference>
<sequence length="269" mass="29532">MIHDAHISNMVAPEVTLTHLNRADGSATYTHLGYSIIGAVNGPIEVPRRDEQPEDAALEVNVRPAVGIGSPKERHLETLLHNTLRSIILSRLIPRTLVQITLQIRSLPEEDSSTGVNTSLAILPHLLHTALLSLLSASIPLSSTLTSVLIAIPSSASPNSPSPPLLSPTANELLRAKPIRSIHTFAFSGDRKLLLNESDGKFSYEEWAESCEKAEEMCCGEEDEQGGVKLGEGEGMEVDGQVQDESLQKWLREVLRRKVEWEQRWKSAT</sequence>
<evidence type="ECO:0000259" key="7">
    <source>
        <dbReference type="Pfam" id="PF01138"/>
    </source>
</evidence>
<evidence type="ECO:0000313" key="9">
    <source>
        <dbReference type="Proteomes" id="UP001140560"/>
    </source>
</evidence>
<dbReference type="Proteomes" id="UP001140560">
    <property type="component" value="Unassembled WGS sequence"/>
</dbReference>
<evidence type="ECO:0000256" key="6">
    <source>
        <dbReference type="SAM" id="MobiDB-lite"/>
    </source>
</evidence>
<keyword evidence="3" id="KW-0698">rRNA processing</keyword>
<evidence type="ECO:0000256" key="1">
    <source>
        <dbReference type="ARBA" id="ARBA00004123"/>
    </source>
</evidence>
<evidence type="ECO:0000256" key="5">
    <source>
        <dbReference type="ARBA" id="ARBA00023242"/>
    </source>
</evidence>
<comment type="subcellular location">
    <subcellularLocation>
        <location evidence="1">Nucleus</location>
    </subcellularLocation>
</comment>
<dbReference type="GO" id="GO:0000176">
    <property type="term" value="C:nuclear exosome (RNase complex)"/>
    <property type="evidence" value="ECO:0007669"/>
    <property type="project" value="TreeGrafter"/>
</dbReference>
<evidence type="ECO:0000256" key="3">
    <source>
        <dbReference type="ARBA" id="ARBA00022552"/>
    </source>
</evidence>
<evidence type="ECO:0000313" key="8">
    <source>
        <dbReference type="EMBL" id="KAJ4362469.1"/>
    </source>
</evidence>
<feature type="domain" description="Exoribonuclease phosphorolytic" evidence="7">
    <location>
        <begin position="15"/>
        <end position="121"/>
    </location>
</feature>
<dbReference type="InterPro" id="IPR050080">
    <property type="entry name" value="RNase_PH"/>
</dbReference>